<gene>
    <name evidence="10" type="ORF">CLUMA_CG010541</name>
</gene>
<evidence type="ECO:0000256" key="1">
    <source>
        <dbReference type="ARBA" id="ARBA00004141"/>
    </source>
</evidence>
<dbReference type="STRING" id="568069.A0A1J1IA61"/>
<organism evidence="10 11">
    <name type="scientific">Clunio marinus</name>
    <dbReference type="NCBI Taxonomy" id="568069"/>
    <lineage>
        <taxon>Eukaryota</taxon>
        <taxon>Metazoa</taxon>
        <taxon>Ecdysozoa</taxon>
        <taxon>Arthropoda</taxon>
        <taxon>Hexapoda</taxon>
        <taxon>Insecta</taxon>
        <taxon>Pterygota</taxon>
        <taxon>Neoptera</taxon>
        <taxon>Endopterygota</taxon>
        <taxon>Diptera</taxon>
        <taxon>Nematocera</taxon>
        <taxon>Chironomoidea</taxon>
        <taxon>Chironomidae</taxon>
        <taxon>Clunio</taxon>
    </lineage>
</organism>
<keyword evidence="6 9" id="KW-0472">Membrane</keyword>
<dbReference type="AlphaFoldDB" id="A0A1J1IA61"/>
<evidence type="ECO:0000256" key="6">
    <source>
        <dbReference type="ARBA" id="ARBA00023136"/>
    </source>
</evidence>
<name>A0A1J1IA61_9DIPT</name>
<feature type="transmembrane region" description="Helical" evidence="9">
    <location>
        <begin position="98"/>
        <end position="119"/>
    </location>
</feature>
<feature type="transmembrane region" description="Helical" evidence="9">
    <location>
        <begin position="206"/>
        <end position="225"/>
    </location>
</feature>
<keyword evidence="3 9" id="KW-0812">Transmembrane</keyword>
<evidence type="ECO:0000256" key="7">
    <source>
        <dbReference type="ARBA" id="ARBA00023170"/>
    </source>
</evidence>
<protein>
    <submittedName>
        <fullName evidence="10">CLUMA_CG010541, isoform A</fullName>
    </submittedName>
</protein>
<feature type="transmembrane region" description="Helical" evidence="9">
    <location>
        <begin position="274"/>
        <end position="293"/>
    </location>
</feature>
<keyword evidence="8" id="KW-0807">Transducer</keyword>
<evidence type="ECO:0000313" key="10">
    <source>
        <dbReference type="EMBL" id="CRK97144.1"/>
    </source>
</evidence>
<evidence type="ECO:0000256" key="3">
    <source>
        <dbReference type="ARBA" id="ARBA00022692"/>
    </source>
</evidence>
<proteinExistence type="predicted"/>
<evidence type="ECO:0000256" key="9">
    <source>
        <dbReference type="SAM" id="Phobius"/>
    </source>
</evidence>
<accession>A0A1J1IA61</accession>
<evidence type="ECO:0000256" key="4">
    <source>
        <dbReference type="ARBA" id="ARBA00022725"/>
    </source>
</evidence>
<evidence type="ECO:0000313" key="11">
    <source>
        <dbReference type="Proteomes" id="UP000183832"/>
    </source>
</evidence>
<keyword evidence="4" id="KW-0552">Olfaction</keyword>
<dbReference type="GO" id="GO:0005549">
    <property type="term" value="F:odorant binding"/>
    <property type="evidence" value="ECO:0007669"/>
    <property type="project" value="InterPro"/>
</dbReference>
<keyword evidence="2" id="KW-0716">Sensory transduction</keyword>
<dbReference type="GO" id="GO:0005886">
    <property type="term" value="C:plasma membrane"/>
    <property type="evidence" value="ECO:0007669"/>
    <property type="project" value="TreeGrafter"/>
</dbReference>
<evidence type="ECO:0000256" key="8">
    <source>
        <dbReference type="ARBA" id="ARBA00023224"/>
    </source>
</evidence>
<feature type="transmembrane region" description="Helical" evidence="9">
    <location>
        <begin position="173"/>
        <end position="194"/>
    </location>
</feature>
<evidence type="ECO:0000256" key="5">
    <source>
        <dbReference type="ARBA" id="ARBA00022989"/>
    </source>
</evidence>
<dbReference type="EMBL" id="CVRI01000047">
    <property type="protein sequence ID" value="CRK97144.1"/>
    <property type="molecule type" value="Genomic_DNA"/>
</dbReference>
<dbReference type="GO" id="GO:0007165">
    <property type="term" value="P:signal transduction"/>
    <property type="evidence" value="ECO:0007669"/>
    <property type="project" value="UniProtKB-KW"/>
</dbReference>
<dbReference type="InterPro" id="IPR004117">
    <property type="entry name" value="7tm6_olfct_rcpt"/>
</dbReference>
<comment type="subcellular location">
    <subcellularLocation>
        <location evidence="1">Membrane</location>
        <topology evidence="1">Multi-pass membrane protein</topology>
    </subcellularLocation>
</comment>
<keyword evidence="5 9" id="KW-1133">Transmembrane helix</keyword>
<dbReference type="Pfam" id="PF02949">
    <property type="entry name" value="7tm_6"/>
    <property type="match status" value="1"/>
</dbReference>
<keyword evidence="11" id="KW-1185">Reference proteome</keyword>
<dbReference type="Proteomes" id="UP000183832">
    <property type="component" value="Unassembled WGS sequence"/>
</dbReference>
<reference evidence="10 11" key="1">
    <citation type="submission" date="2015-04" db="EMBL/GenBank/DDBJ databases">
        <authorList>
            <person name="Syromyatnikov M.Y."/>
            <person name="Popov V.N."/>
        </authorList>
    </citation>
    <scope>NUCLEOTIDE SEQUENCE [LARGE SCALE GENOMIC DNA]</scope>
</reference>
<keyword evidence="7" id="KW-0675">Receptor</keyword>
<evidence type="ECO:0000256" key="2">
    <source>
        <dbReference type="ARBA" id="ARBA00022606"/>
    </source>
</evidence>
<dbReference type="PANTHER" id="PTHR21137">
    <property type="entry name" value="ODORANT RECEPTOR"/>
    <property type="match status" value="1"/>
</dbReference>
<sequence>MLANFRGLNIKHKEERIKKLFDELQDLFPNTNVDQKRHKIPELFRFLKVLSKILLSFSLFVLTVFASVPFFMKFYSLLTSNDIKMAMFYTIQWRPENNALFFLIYLQQIVYSLTGLIFLNRNDTLYCICFELICKLYEVIAHDLRNLKNQHELGILIENHEKLLELTSKFDEVFCVGNLLNILLSILAMSVGLIQVLATESFEMKIKYAVCFLVLIPQVFILSFWGDKVEKASESIAKAAYDRWKIEDDKKMKTSLQLILIRSQRPQRLTGYKFIKLSCGTFTAVIKTAYSYYTLLMTVHEND</sequence>
<dbReference type="PANTHER" id="PTHR21137:SF44">
    <property type="entry name" value="ODORANT RECEPTOR 13A-RELATED"/>
    <property type="match status" value="1"/>
</dbReference>
<dbReference type="OrthoDB" id="8185860at2759"/>
<feature type="transmembrane region" description="Helical" evidence="9">
    <location>
        <begin position="53"/>
        <end position="78"/>
    </location>
</feature>
<dbReference type="GO" id="GO:0004984">
    <property type="term" value="F:olfactory receptor activity"/>
    <property type="evidence" value="ECO:0007669"/>
    <property type="project" value="InterPro"/>
</dbReference>